<evidence type="ECO:0000313" key="2">
    <source>
        <dbReference type="EMBL" id="AIC11073.1"/>
    </source>
</evidence>
<proteinExistence type="predicted"/>
<dbReference type="KEGG" id="xfs:D934_04015"/>
<keyword evidence="1" id="KW-0472">Membrane</keyword>
<gene>
    <name evidence="2" type="ORF">D934_04015</name>
</gene>
<dbReference type="AlphaFoldDB" id="A0A060H664"/>
<keyword evidence="1" id="KW-1133">Transmembrane helix</keyword>
<keyword evidence="1" id="KW-0812">Transmembrane</keyword>
<feature type="transmembrane region" description="Helical" evidence="1">
    <location>
        <begin position="46"/>
        <end position="67"/>
    </location>
</feature>
<organism evidence="2 3">
    <name type="scientific">Xylella fastidiosa subsp. sandyi Ann-1</name>
    <dbReference type="NCBI Taxonomy" id="155920"/>
    <lineage>
        <taxon>Bacteria</taxon>
        <taxon>Pseudomonadati</taxon>
        <taxon>Pseudomonadota</taxon>
        <taxon>Gammaproteobacteria</taxon>
        <taxon>Lysobacterales</taxon>
        <taxon>Lysobacteraceae</taxon>
        <taxon>Xylella</taxon>
    </lineage>
</organism>
<name>A0A060H664_XYLFS</name>
<accession>A0A060H664</accession>
<dbReference type="PATRIC" id="fig|155920.8.peg.969"/>
<dbReference type="EMBL" id="CP006696">
    <property type="protein sequence ID" value="AIC11073.1"/>
    <property type="molecule type" value="Genomic_DNA"/>
</dbReference>
<reference evidence="2 3" key="1">
    <citation type="submission" date="2013-08" db="EMBL/GenBank/DDBJ databases">
        <authorList>
            <person name="Stouthamer R."/>
            <person name="Nunney L."/>
        </authorList>
    </citation>
    <scope>NUCLEOTIDE SEQUENCE [LARGE SCALE GENOMIC DNA]</scope>
    <source>
        <strain evidence="3">ann-1</strain>
    </source>
</reference>
<sequence>MMILFYSFIVSKPPRGGRFLAKIVGVITFIFVFLCLSNLISGLDISLLDLGGAAILAVALSACLLLMNHYANTHLNLDGSLKKKKHLSNKVVGS</sequence>
<dbReference type="Proteomes" id="UP000027215">
    <property type="component" value="Chromosome"/>
</dbReference>
<feature type="transmembrane region" description="Helical" evidence="1">
    <location>
        <begin position="20"/>
        <end position="40"/>
    </location>
</feature>
<dbReference type="HOGENOM" id="CLU_2358994_0_0_6"/>
<protein>
    <submittedName>
        <fullName evidence="2">Uncharacterized protein</fullName>
    </submittedName>
</protein>
<evidence type="ECO:0000256" key="1">
    <source>
        <dbReference type="SAM" id="Phobius"/>
    </source>
</evidence>
<evidence type="ECO:0000313" key="3">
    <source>
        <dbReference type="Proteomes" id="UP000027215"/>
    </source>
</evidence>